<dbReference type="InterPro" id="IPR050490">
    <property type="entry name" value="Bact_solute-bd_prot1"/>
</dbReference>
<comment type="subcellular location">
    <subcellularLocation>
        <location evidence="1">Periplasm</location>
    </subcellularLocation>
</comment>
<sequence length="416" mass="44596">MTSMLGAVLHPLAGATLAVTLALSGAGNAQAQSGGKVTIWVGSWWEPQVALVKQMWIKDHPDIALDIQPLPINGYLDKFTTAALGGSPPDVIDLDTTWVSTVAALGLLEPLADVAAKLPVADISPAAWNASQFKGVQYAIPNRSGPGVYYYNKTVFDKAGVPYPANDWTYDDFLKIAQKLTIPGQQYGVGVPADVSDPSNVTTMFAPILWAMGGDFLTPDGSAPAINSPTSVKAITFWADLYLKHHVTPEGTPNFTTTRDIQPLFEANKVGMLTASSNAFDNFSKNPELKWDVVLSPEKVNRGGGWTMGVPVGATNPNGAKTFLLWLSQPEIMAKAMNRFPANKKALDLPPWNDPAKAIFKQAEADGRSVPSVAGWFKMQEAIIVELQRILVGQKTPQQAADTAAARISEIIAESK</sequence>
<evidence type="ECO:0008006" key="6">
    <source>
        <dbReference type="Google" id="ProtNLM"/>
    </source>
</evidence>
<geneLocation type="plasmid" evidence="5">
    <name>unnamed2</name>
</geneLocation>
<proteinExistence type="inferred from homology"/>
<dbReference type="GO" id="GO:0042597">
    <property type="term" value="C:periplasmic space"/>
    <property type="evidence" value="ECO:0007669"/>
    <property type="project" value="UniProtKB-SubCell"/>
</dbReference>
<evidence type="ECO:0000256" key="1">
    <source>
        <dbReference type="ARBA" id="ARBA00004418"/>
    </source>
</evidence>
<evidence type="ECO:0000256" key="2">
    <source>
        <dbReference type="ARBA" id="ARBA00008520"/>
    </source>
</evidence>
<dbReference type="OrthoDB" id="9808332at2"/>
<keyword evidence="5" id="KW-0614">Plasmid</keyword>
<dbReference type="Gene3D" id="3.40.190.10">
    <property type="entry name" value="Periplasmic binding protein-like II"/>
    <property type="match status" value="1"/>
</dbReference>
<evidence type="ECO:0000313" key="5">
    <source>
        <dbReference type="EMBL" id="ANY84708.1"/>
    </source>
</evidence>
<organism evidence="5">
    <name type="scientific">Microvirga ossetica</name>
    <dbReference type="NCBI Taxonomy" id="1882682"/>
    <lineage>
        <taxon>Bacteria</taxon>
        <taxon>Pseudomonadati</taxon>
        <taxon>Pseudomonadota</taxon>
        <taxon>Alphaproteobacteria</taxon>
        <taxon>Hyphomicrobiales</taxon>
        <taxon>Methylobacteriaceae</taxon>
        <taxon>Microvirga</taxon>
    </lineage>
</organism>
<dbReference type="SUPFAM" id="SSF53850">
    <property type="entry name" value="Periplasmic binding protein-like II"/>
    <property type="match status" value="1"/>
</dbReference>
<dbReference type="InterPro" id="IPR006059">
    <property type="entry name" value="SBP"/>
</dbReference>
<evidence type="ECO:0000256" key="3">
    <source>
        <dbReference type="ARBA" id="ARBA00022764"/>
    </source>
</evidence>
<accession>A0A1B2EXN4</accession>
<name>A0A1B2EXN4_9HYPH</name>
<protein>
    <recommendedName>
        <fullName evidence="6">Sugar ABC transporter substrate-binding protein</fullName>
    </recommendedName>
</protein>
<dbReference type="KEGG" id="moc:BB934_41905"/>
<keyword evidence="4" id="KW-0732">Signal</keyword>
<keyword evidence="3" id="KW-0574">Periplasm</keyword>
<feature type="chain" id="PRO_5008536371" description="Sugar ABC transporter substrate-binding protein" evidence="4">
    <location>
        <begin position="32"/>
        <end position="416"/>
    </location>
</feature>
<feature type="signal peptide" evidence="4">
    <location>
        <begin position="1"/>
        <end position="31"/>
    </location>
</feature>
<reference evidence="5" key="1">
    <citation type="submission" date="2016-07" db="EMBL/GenBank/DDBJ databases">
        <title>Microvirga ossetica sp. nov. a new species of rhizobia isolated from root nodules of the legume species Vicia alpestris Steven originated from North Ossetia region in the Caucasus.</title>
        <authorList>
            <person name="Safronova V.I."/>
            <person name="Kuznetsova I.G."/>
            <person name="Sazanova A.L."/>
            <person name="Belimov A."/>
            <person name="Andronov E."/>
            <person name="Osledkin Y.S."/>
            <person name="Onishchuk O.P."/>
            <person name="Kurchak O.N."/>
            <person name="Shaposhnikov A.I."/>
            <person name="Willems A."/>
            <person name="Tikhonovich I.A."/>
        </authorList>
    </citation>
    <scope>NUCLEOTIDE SEQUENCE [LARGE SCALE GENOMIC DNA]</scope>
    <source>
        <strain evidence="5">V5/3M</strain>
        <plasmid evidence="5">unnamed2</plasmid>
    </source>
</reference>
<dbReference type="AlphaFoldDB" id="A0A1B2EXN4"/>
<gene>
    <name evidence="5" type="ORF">BB934_41905</name>
</gene>
<dbReference type="PANTHER" id="PTHR43649:SF12">
    <property type="entry name" value="DIACETYLCHITOBIOSE BINDING PROTEIN DASA"/>
    <property type="match status" value="1"/>
</dbReference>
<comment type="similarity">
    <text evidence="2">Belongs to the bacterial solute-binding protein 1 family.</text>
</comment>
<dbReference type="PANTHER" id="PTHR43649">
    <property type="entry name" value="ARABINOSE-BINDING PROTEIN-RELATED"/>
    <property type="match status" value="1"/>
</dbReference>
<dbReference type="EMBL" id="CP016619">
    <property type="protein sequence ID" value="ANY84708.1"/>
    <property type="molecule type" value="Genomic_DNA"/>
</dbReference>
<dbReference type="RefSeq" id="WP_099515575.1">
    <property type="nucleotide sequence ID" value="NZ_CP016619.1"/>
</dbReference>
<evidence type="ECO:0000256" key="4">
    <source>
        <dbReference type="SAM" id="SignalP"/>
    </source>
</evidence>
<dbReference type="Pfam" id="PF01547">
    <property type="entry name" value="SBP_bac_1"/>
    <property type="match status" value="1"/>
</dbReference>
<dbReference type="CDD" id="cd13585">
    <property type="entry name" value="PBP2_TMBP_like"/>
    <property type="match status" value="1"/>
</dbReference>